<proteinExistence type="predicted"/>
<dbReference type="CDD" id="cd01625">
    <property type="entry name" value="HAD_PNP"/>
    <property type="match status" value="1"/>
</dbReference>
<sequence length="451" mass="50784">LQTTLVPPQLNGNGQISRFWEVTKSLLIYTHPDCKSSSKIMGFDMDGTLVTTASGKTFPKDANDWKLLNDRVTSKLREYQAQGFKIVILSNQSGITKGYLDVTGFQRKFESIARKLTVPLQAFFSLLPDRNRKPMTGMWEQLEEKGNNGIPIDKSASIYCGDAAGRPAEGSRKKDFSCSDRLFALNVGLPFRTPEELWYGQPAPKNFALPKFNPHSVLKEGSGIKMPPLSRPKTPEIILMVGYPASGKSYFCRKMLAPLGYTVVSRDVLGTWQKCVKACEEAVARLTSVAVDNTNMDRESRARYIKIAQAAGIPIRCFVMQTELEHSLHNEKFRVLTDEKHAPIGNMVFNMLNPSSAFAFCVPRVCVCVHVYATINMRKNPVNTNQCAEPTGCRNRVYKDKYSKDSVHQLSYASFPNTLQYEFRVNCMLWFRLAVHNDIVSVHVNILQSLR</sequence>
<dbReference type="Gene3D" id="3.40.50.1000">
    <property type="entry name" value="HAD superfamily/HAD-like"/>
    <property type="match status" value="1"/>
</dbReference>
<evidence type="ECO:0000313" key="1">
    <source>
        <dbReference type="EMBL" id="GAA27765.2"/>
    </source>
</evidence>
<dbReference type="InterPro" id="IPR006551">
    <property type="entry name" value="Polynucleotide_phosphatase"/>
</dbReference>
<keyword evidence="1" id="KW-0808">Transferase</keyword>
<dbReference type="Pfam" id="PF13671">
    <property type="entry name" value="AAA_33"/>
    <property type="match status" value="1"/>
</dbReference>
<dbReference type="PROSITE" id="PS01228">
    <property type="entry name" value="COF_1"/>
    <property type="match status" value="1"/>
</dbReference>
<dbReference type="PANTHER" id="PTHR12083:SF9">
    <property type="entry name" value="BIFUNCTIONAL POLYNUCLEOTIDE PHOSPHATASE_KINASE"/>
    <property type="match status" value="1"/>
</dbReference>
<dbReference type="SUPFAM" id="SSF52540">
    <property type="entry name" value="P-loop containing nucleoside triphosphate hydrolases"/>
    <property type="match status" value="1"/>
</dbReference>
<dbReference type="Pfam" id="PF08645">
    <property type="entry name" value="PNK3P"/>
    <property type="match status" value="1"/>
</dbReference>
<keyword evidence="2" id="KW-1185">Reference proteome</keyword>
<dbReference type="InterPro" id="IPR027417">
    <property type="entry name" value="P-loop_NTPase"/>
</dbReference>
<evidence type="ECO:0000313" key="2">
    <source>
        <dbReference type="Proteomes" id="UP000008909"/>
    </source>
</evidence>
<dbReference type="InterPro" id="IPR036412">
    <property type="entry name" value="HAD-like_sf"/>
</dbReference>
<dbReference type="GO" id="GO:0006281">
    <property type="term" value="P:DNA repair"/>
    <property type="evidence" value="ECO:0007669"/>
    <property type="project" value="TreeGrafter"/>
</dbReference>
<dbReference type="NCBIfam" id="TIGR01664">
    <property type="entry name" value="DNA-3'-Pase"/>
    <property type="match status" value="1"/>
</dbReference>
<dbReference type="FunFam" id="3.40.50.300:FF:000737">
    <property type="entry name" value="Bifunctional polynucleotide phosphatase/kinase"/>
    <property type="match status" value="1"/>
</dbReference>
<dbReference type="NCBIfam" id="TIGR01662">
    <property type="entry name" value="HAD-SF-IIIA"/>
    <property type="match status" value="1"/>
</dbReference>
<dbReference type="EMBL" id="DF144281">
    <property type="protein sequence ID" value="GAA27765.2"/>
    <property type="molecule type" value="Genomic_DNA"/>
</dbReference>
<dbReference type="Gene3D" id="3.40.50.300">
    <property type="entry name" value="P-loop containing nucleotide triphosphate hydrolases"/>
    <property type="match status" value="1"/>
</dbReference>
<name>H2KV20_CLOSI</name>
<dbReference type="AlphaFoldDB" id="H2KV20"/>
<dbReference type="FunFam" id="3.40.50.1000:FF:000078">
    <property type="entry name" value="Bifunctional polynucleotide phosphatase/kinase"/>
    <property type="match status" value="1"/>
</dbReference>
<dbReference type="GO" id="GO:0046404">
    <property type="term" value="F:ATP-dependent polydeoxyribonucleotide 5'-hydroxyl-kinase activity"/>
    <property type="evidence" value="ECO:0007669"/>
    <property type="project" value="TreeGrafter"/>
</dbReference>
<dbReference type="Proteomes" id="UP000008909">
    <property type="component" value="Unassembled WGS sequence"/>
</dbReference>
<organism evidence="1 2">
    <name type="scientific">Clonorchis sinensis</name>
    <name type="common">Chinese liver fluke</name>
    <dbReference type="NCBI Taxonomy" id="79923"/>
    <lineage>
        <taxon>Eukaryota</taxon>
        <taxon>Metazoa</taxon>
        <taxon>Spiralia</taxon>
        <taxon>Lophotrochozoa</taxon>
        <taxon>Platyhelminthes</taxon>
        <taxon>Trematoda</taxon>
        <taxon>Digenea</taxon>
        <taxon>Opisthorchiida</taxon>
        <taxon>Opisthorchiata</taxon>
        <taxon>Opisthorchiidae</taxon>
        <taxon>Clonorchis</taxon>
    </lineage>
</organism>
<keyword evidence="1" id="KW-0418">Kinase</keyword>
<dbReference type="InterPro" id="IPR013954">
    <property type="entry name" value="PNK3P"/>
</dbReference>
<accession>H2KV20</accession>
<feature type="non-terminal residue" evidence="1">
    <location>
        <position position="1"/>
    </location>
</feature>
<dbReference type="PANTHER" id="PTHR12083">
    <property type="entry name" value="BIFUNCTIONAL POLYNUCLEOTIDE PHOSPHATASE/KINASE"/>
    <property type="match status" value="1"/>
</dbReference>
<dbReference type="InterPro" id="IPR006549">
    <property type="entry name" value="HAD-SF_hydro_IIIA"/>
</dbReference>
<dbReference type="InterPro" id="IPR023214">
    <property type="entry name" value="HAD_sf"/>
</dbReference>
<dbReference type="GO" id="GO:0046403">
    <property type="term" value="F:polynucleotide 3'-phosphatase activity"/>
    <property type="evidence" value="ECO:0007669"/>
    <property type="project" value="TreeGrafter"/>
</dbReference>
<reference evidence="1" key="1">
    <citation type="journal article" date="2011" name="Genome Biol.">
        <title>The draft genome of the carcinogenic human liver fluke Clonorchis sinensis.</title>
        <authorList>
            <person name="Wang X."/>
            <person name="Chen W."/>
            <person name="Huang Y."/>
            <person name="Sun J."/>
            <person name="Men J."/>
            <person name="Liu H."/>
            <person name="Luo F."/>
            <person name="Guo L."/>
            <person name="Lv X."/>
            <person name="Deng C."/>
            <person name="Zhou C."/>
            <person name="Fan Y."/>
            <person name="Li X."/>
            <person name="Huang L."/>
            <person name="Hu Y."/>
            <person name="Liang C."/>
            <person name="Hu X."/>
            <person name="Xu J."/>
            <person name="Yu X."/>
        </authorList>
    </citation>
    <scope>NUCLEOTIDE SEQUENCE [LARGE SCALE GENOMIC DNA]</scope>
    <source>
        <strain evidence="1">Henan</strain>
    </source>
</reference>
<protein>
    <submittedName>
        <fullName evidence="1">Bifunctional polynucleotide phosphatase/kinase</fullName>
    </submittedName>
</protein>
<dbReference type="GO" id="GO:0003690">
    <property type="term" value="F:double-stranded DNA binding"/>
    <property type="evidence" value="ECO:0007669"/>
    <property type="project" value="TreeGrafter"/>
</dbReference>
<dbReference type="SUPFAM" id="SSF56784">
    <property type="entry name" value="HAD-like"/>
    <property type="match status" value="1"/>
</dbReference>
<gene>
    <name evidence="1" type="ORF">CLF_111036</name>
</gene>